<proteinExistence type="predicted"/>
<dbReference type="GO" id="GO:0004190">
    <property type="term" value="F:aspartic-type endopeptidase activity"/>
    <property type="evidence" value="ECO:0007669"/>
    <property type="project" value="InterPro"/>
</dbReference>
<dbReference type="EMBL" id="VSRR010004918">
    <property type="protein sequence ID" value="MPC41080.1"/>
    <property type="molecule type" value="Genomic_DNA"/>
</dbReference>
<dbReference type="GO" id="GO:0006508">
    <property type="term" value="P:proteolysis"/>
    <property type="evidence" value="ECO:0007669"/>
    <property type="project" value="InterPro"/>
</dbReference>
<dbReference type="PROSITE" id="PS00141">
    <property type="entry name" value="ASP_PROTEASE"/>
    <property type="match status" value="1"/>
</dbReference>
<sequence length="69" mass="7851">MAVRQCEGCTEVVESKMDGRPCPLVVDTGVAKTFIKEEVVAAQDLPVWHDWPLYDAMRSRDVYDHGGWR</sequence>
<name>A0A5B7F158_PORTR</name>
<accession>A0A5B7F158</accession>
<dbReference type="InterPro" id="IPR001969">
    <property type="entry name" value="Aspartic_peptidase_AS"/>
</dbReference>
<gene>
    <name evidence="1" type="ORF">E2C01_034661</name>
</gene>
<keyword evidence="2" id="KW-1185">Reference proteome</keyword>
<dbReference type="Proteomes" id="UP000324222">
    <property type="component" value="Unassembled WGS sequence"/>
</dbReference>
<comment type="caution">
    <text evidence="1">The sequence shown here is derived from an EMBL/GenBank/DDBJ whole genome shotgun (WGS) entry which is preliminary data.</text>
</comment>
<evidence type="ECO:0000313" key="2">
    <source>
        <dbReference type="Proteomes" id="UP000324222"/>
    </source>
</evidence>
<dbReference type="AlphaFoldDB" id="A0A5B7F158"/>
<reference evidence="1 2" key="1">
    <citation type="submission" date="2019-05" db="EMBL/GenBank/DDBJ databases">
        <title>Another draft genome of Portunus trituberculatus and its Hox gene families provides insights of decapod evolution.</title>
        <authorList>
            <person name="Jeong J.-H."/>
            <person name="Song I."/>
            <person name="Kim S."/>
            <person name="Choi T."/>
            <person name="Kim D."/>
            <person name="Ryu S."/>
            <person name="Kim W."/>
        </authorList>
    </citation>
    <scope>NUCLEOTIDE SEQUENCE [LARGE SCALE GENOMIC DNA]</scope>
    <source>
        <tissue evidence="1">Muscle</tissue>
    </source>
</reference>
<evidence type="ECO:0000313" key="1">
    <source>
        <dbReference type="EMBL" id="MPC41080.1"/>
    </source>
</evidence>
<protein>
    <submittedName>
        <fullName evidence="1">Uncharacterized protein</fullName>
    </submittedName>
</protein>
<organism evidence="1 2">
    <name type="scientific">Portunus trituberculatus</name>
    <name type="common">Swimming crab</name>
    <name type="synonym">Neptunus trituberculatus</name>
    <dbReference type="NCBI Taxonomy" id="210409"/>
    <lineage>
        <taxon>Eukaryota</taxon>
        <taxon>Metazoa</taxon>
        <taxon>Ecdysozoa</taxon>
        <taxon>Arthropoda</taxon>
        <taxon>Crustacea</taxon>
        <taxon>Multicrustacea</taxon>
        <taxon>Malacostraca</taxon>
        <taxon>Eumalacostraca</taxon>
        <taxon>Eucarida</taxon>
        <taxon>Decapoda</taxon>
        <taxon>Pleocyemata</taxon>
        <taxon>Brachyura</taxon>
        <taxon>Eubrachyura</taxon>
        <taxon>Portunoidea</taxon>
        <taxon>Portunidae</taxon>
        <taxon>Portuninae</taxon>
        <taxon>Portunus</taxon>
    </lineage>
</organism>